<evidence type="ECO:0000313" key="2">
    <source>
        <dbReference type="EMBL" id="GJN03462.1"/>
    </source>
</evidence>
<gene>
    <name evidence="2" type="primary">ga20913</name>
    <name evidence="2" type="ORF">PR202_ga20913</name>
</gene>
<keyword evidence="3" id="KW-1185">Reference proteome</keyword>
<dbReference type="Pfam" id="PF06880">
    <property type="entry name" value="DUF1262"/>
    <property type="match status" value="2"/>
</dbReference>
<dbReference type="PANTHER" id="PTHR31050:SF3">
    <property type="entry name" value="OS08G0412800 PROTEIN"/>
    <property type="match status" value="1"/>
</dbReference>
<comment type="caution">
    <text evidence="2">The sequence shown here is derived from an EMBL/GenBank/DDBJ whole genome shotgun (WGS) entry which is preliminary data.</text>
</comment>
<reference evidence="2" key="2">
    <citation type="submission" date="2021-12" db="EMBL/GenBank/DDBJ databases">
        <title>Resequencing data analysis of finger millet.</title>
        <authorList>
            <person name="Hatakeyama M."/>
            <person name="Aluri S."/>
            <person name="Balachadran M.T."/>
            <person name="Sivarajan S.R."/>
            <person name="Poveda L."/>
            <person name="Shimizu-Inatsugi R."/>
            <person name="Schlapbach R."/>
            <person name="Sreeman S.M."/>
            <person name="Shimizu K.K."/>
        </authorList>
    </citation>
    <scope>NUCLEOTIDE SEQUENCE</scope>
</reference>
<organism evidence="2 3">
    <name type="scientific">Eleusine coracana subsp. coracana</name>
    <dbReference type="NCBI Taxonomy" id="191504"/>
    <lineage>
        <taxon>Eukaryota</taxon>
        <taxon>Viridiplantae</taxon>
        <taxon>Streptophyta</taxon>
        <taxon>Embryophyta</taxon>
        <taxon>Tracheophyta</taxon>
        <taxon>Spermatophyta</taxon>
        <taxon>Magnoliopsida</taxon>
        <taxon>Liliopsida</taxon>
        <taxon>Poales</taxon>
        <taxon>Poaceae</taxon>
        <taxon>PACMAD clade</taxon>
        <taxon>Chloridoideae</taxon>
        <taxon>Cynodonteae</taxon>
        <taxon>Eleusininae</taxon>
        <taxon>Eleusine</taxon>
    </lineage>
</organism>
<dbReference type="InterPro" id="IPR010683">
    <property type="entry name" value="DUF1262"/>
</dbReference>
<protein>
    <submittedName>
        <fullName evidence="2">Uncharacterized protein</fullName>
    </submittedName>
</protein>
<dbReference type="Proteomes" id="UP001054889">
    <property type="component" value="Unassembled WGS sequence"/>
</dbReference>
<sequence>MMSLSRRIACSGWCSVRAVAPTAKHGPSKTVLFMPVTGQPLASNRYYAVIATGDHKGLVRMCSREEDRIMCCFCCSIVRHVQPRPFDPTDVYQQMEIVQTVLGKFTARAVADDGIPYKMYRQTWSVFSSKANYLDIGKALGLDAALRNTVRATPYADAVLFVSVPDQPLLSNRYYAIIASGKHKGKVRMCSPEEDMVPCCFCRYIKDVQPRPFDPADVYQQIKIVQKRPGRFTAKAVAVDTASRTSSTGRRTTACIHPGPRTSS</sequence>
<evidence type="ECO:0000256" key="1">
    <source>
        <dbReference type="SAM" id="MobiDB-lite"/>
    </source>
</evidence>
<accession>A0AAV5CZT0</accession>
<proteinExistence type="predicted"/>
<reference evidence="2" key="1">
    <citation type="journal article" date="2018" name="DNA Res.">
        <title>Multiple hybrid de novo genome assembly of finger millet, an orphan allotetraploid crop.</title>
        <authorList>
            <person name="Hatakeyama M."/>
            <person name="Aluri S."/>
            <person name="Balachadran M.T."/>
            <person name="Sivarajan S.R."/>
            <person name="Patrignani A."/>
            <person name="Gruter S."/>
            <person name="Poveda L."/>
            <person name="Shimizu-Inatsugi R."/>
            <person name="Baeten J."/>
            <person name="Francoijs K.J."/>
            <person name="Nataraja K.N."/>
            <person name="Reddy Y.A.N."/>
            <person name="Phadnis S."/>
            <person name="Ravikumar R.L."/>
            <person name="Schlapbach R."/>
            <person name="Sreeman S.M."/>
            <person name="Shimizu K.K."/>
        </authorList>
    </citation>
    <scope>NUCLEOTIDE SEQUENCE</scope>
</reference>
<name>A0AAV5CZT0_ELECO</name>
<dbReference type="PANTHER" id="PTHR31050">
    <property type="entry name" value="OS08G0413200 PROTEIN"/>
    <property type="match status" value="1"/>
</dbReference>
<evidence type="ECO:0000313" key="3">
    <source>
        <dbReference type="Proteomes" id="UP001054889"/>
    </source>
</evidence>
<feature type="compositionally biased region" description="Low complexity" evidence="1">
    <location>
        <begin position="242"/>
        <end position="254"/>
    </location>
</feature>
<feature type="region of interest" description="Disordered" evidence="1">
    <location>
        <begin position="242"/>
        <end position="264"/>
    </location>
</feature>
<dbReference type="AlphaFoldDB" id="A0AAV5CZT0"/>
<dbReference type="EMBL" id="BQKI01000010">
    <property type="protein sequence ID" value="GJN03462.1"/>
    <property type="molecule type" value="Genomic_DNA"/>
</dbReference>